<dbReference type="AlphaFoldDB" id="A0A0L6U683"/>
<sequence length="234" mass="26364">MQTAVKGSGCYQSQALNTHWRRTLSNPTWWVFLSKLYKLFILEFDLSGFACGVVLSQVCDKDNELHPLSLPMPITGTSTRPKVKEMCTHCLLGNTRGLRRIFWLFSNPLKNGNKKPTQKVTESPSPMCLDSQFFPSVFVVDDRYKNSLCTPTHNSASPLQLSPFLLPFSSRTPEFPPISTPCSTAPIQPPLSPSGTTHVRQILLQCPLKPPKLNPLLIPRLHFLRHQRKFAYSG</sequence>
<comment type="caution">
    <text evidence="1">The sequence shown here is derived from an EMBL/GenBank/DDBJ whole genome shotgun (WGS) entry which is preliminary data.</text>
</comment>
<proteinExistence type="predicted"/>
<dbReference type="EMBL" id="LAVV01015247">
    <property type="protein sequence ID" value="KNZ44026.1"/>
    <property type="molecule type" value="Genomic_DNA"/>
</dbReference>
<dbReference type="VEuPathDB" id="FungiDB:VP01_957g3"/>
<name>A0A0L6U683_9BASI</name>
<reference evidence="1 2" key="1">
    <citation type="submission" date="2015-08" db="EMBL/GenBank/DDBJ databases">
        <title>Next Generation Sequencing and Analysis of the Genome of Puccinia sorghi L Schw, the Causal Agent of Maize Common Rust.</title>
        <authorList>
            <person name="Rochi L."/>
            <person name="Burguener G."/>
            <person name="Darino M."/>
            <person name="Turjanski A."/>
            <person name="Kreff E."/>
            <person name="Dieguez M.J."/>
            <person name="Sacco F."/>
        </authorList>
    </citation>
    <scope>NUCLEOTIDE SEQUENCE [LARGE SCALE GENOMIC DNA]</scope>
    <source>
        <strain evidence="1 2">RO10H11247</strain>
    </source>
</reference>
<organism evidence="1 2">
    <name type="scientific">Puccinia sorghi</name>
    <dbReference type="NCBI Taxonomy" id="27349"/>
    <lineage>
        <taxon>Eukaryota</taxon>
        <taxon>Fungi</taxon>
        <taxon>Dikarya</taxon>
        <taxon>Basidiomycota</taxon>
        <taxon>Pucciniomycotina</taxon>
        <taxon>Pucciniomycetes</taxon>
        <taxon>Pucciniales</taxon>
        <taxon>Pucciniaceae</taxon>
        <taxon>Puccinia</taxon>
    </lineage>
</organism>
<accession>A0A0L6U683</accession>
<evidence type="ECO:0000313" key="1">
    <source>
        <dbReference type="EMBL" id="KNZ44026.1"/>
    </source>
</evidence>
<protein>
    <submittedName>
        <fullName evidence="1">Uncharacterized protein</fullName>
    </submittedName>
</protein>
<gene>
    <name evidence="1" type="ORF">VP01_957g3</name>
</gene>
<keyword evidence="2" id="KW-1185">Reference proteome</keyword>
<dbReference type="Proteomes" id="UP000037035">
    <property type="component" value="Unassembled WGS sequence"/>
</dbReference>
<evidence type="ECO:0000313" key="2">
    <source>
        <dbReference type="Proteomes" id="UP000037035"/>
    </source>
</evidence>